<evidence type="ECO:0000313" key="12">
    <source>
        <dbReference type="EMBL" id="PIM51671.1"/>
    </source>
</evidence>
<comment type="similarity">
    <text evidence="4 10">Belongs to the SIS family. GmhA subfamily.</text>
</comment>
<evidence type="ECO:0000256" key="10">
    <source>
        <dbReference type="HAMAP-Rule" id="MF_00067"/>
    </source>
</evidence>
<dbReference type="InterPro" id="IPR001347">
    <property type="entry name" value="SIS_dom"/>
</dbReference>
<dbReference type="CDD" id="cd05006">
    <property type="entry name" value="SIS_GmhA"/>
    <property type="match status" value="1"/>
</dbReference>
<proteinExistence type="inferred from homology"/>
<keyword evidence="5 10" id="KW-0963">Cytoplasm</keyword>
<comment type="caution">
    <text evidence="12">The sequence shown here is derived from an EMBL/GenBank/DDBJ whole genome shotgun (WGS) entry which is preliminary data.</text>
</comment>
<feature type="binding site" evidence="10">
    <location>
        <position position="116"/>
    </location>
    <ligand>
        <name>substrate</name>
    </ligand>
</feature>
<comment type="miscellaneous">
    <text evidence="10">The reaction produces a racemic mixture of D-glycero-alpha-D-manno-heptose 7-phosphate and D-glycero-beta-D-manno-heptose 7-phosphate.</text>
</comment>
<evidence type="ECO:0000256" key="4">
    <source>
        <dbReference type="ARBA" id="ARBA00009894"/>
    </source>
</evidence>
<dbReference type="Pfam" id="PF13580">
    <property type="entry name" value="SIS_2"/>
    <property type="match status" value="1"/>
</dbReference>
<dbReference type="GO" id="GO:0005975">
    <property type="term" value="P:carbohydrate metabolic process"/>
    <property type="evidence" value="ECO:0007669"/>
    <property type="project" value="UniProtKB-UniRule"/>
</dbReference>
<comment type="pathway">
    <text evidence="10">Carbohydrate biosynthesis; D-glycero-D-manno-heptose 7-phosphate biosynthesis; D-glycero-alpha-D-manno-heptose 7-phosphate and D-glycero-beta-D-manno-heptose 7-phosphate from sedoheptulose 7-phosphate: step 1/1.</text>
</comment>
<accession>A0A2G9C5F4</accession>
<evidence type="ECO:0000313" key="13">
    <source>
        <dbReference type="Proteomes" id="UP000231501"/>
    </source>
</evidence>
<dbReference type="GO" id="GO:0008968">
    <property type="term" value="F:D-sedoheptulose 7-phosphate isomerase activity"/>
    <property type="evidence" value="ECO:0007669"/>
    <property type="project" value="UniProtKB-UniRule"/>
</dbReference>
<keyword evidence="8 10" id="KW-0413">Isomerase</keyword>
<gene>
    <name evidence="10" type="primary">gmhA</name>
    <name evidence="12" type="ORF">CS062_18720</name>
</gene>
<comment type="function">
    <text evidence="2 10">Catalyzes the isomerization of sedoheptulose 7-phosphate in D-glycero-D-manno-heptose 7-phosphate.</text>
</comment>
<dbReference type="AlphaFoldDB" id="A0A2G9C5F4"/>
<dbReference type="GO" id="GO:0005737">
    <property type="term" value="C:cytoplasm"/>
    <property type="evidence" value="ECO:0007669"/>
    <property type="project" value="UniProtKB-SubCell"/>
</dbReference>
<comment type="subcellular location">
    <subcellularLocation>
        <location evidence="3 10">Cytoplasm</location>
    </subcellularLocation>
</comment>
<dbReference type="InterPro" id="IPR035461">
    <property type="entry name" value="GmhA/DiaA"/>
</dbReference>
<dbReference type="InterPro" id="IPR050099">
    <property type="entry name" value="SIS_GmhA/DiaA_subfam"/>
</dbReference>
<feature type="binding site" evidence="10">
    <location>
        <begin position="85"/>
        <end position="86"/>
    </location>
    <ligand>
        <name>substrate</name>
    </ligand>
</feature>
<evidence type="ECO:0000256" key="6">
    <source>
        <dbReference type="ARBA" id="ARBA00022723"/>
    </source>
</evidence>
<name>A0A2G9C5F4_9BURK</name>
<feature type="binding site" evidence="10">
    <location>
        <begin position="43"/>
        <end position="45"/>
    </location>
    <ligand>
        <name>substrate</name>
    </ligand>
</feature>
<dbReference type="InterPro" id="IPR004515">
    <property type="entry name" value="Phosphoheptose_Isoase"/>
</dbReference>
<evidence type="ECO:0000256" key="9">
    <source>
        <dbReference type="ARBA" id="ARBA00023277"/>
    </source>
</evidence>
<feature type="binding site" evidence="10">
    <location>
        <position position="171"/>
    </location>
    <ligand>
        <name>Zn(2+)</name>
        <dbReference type="ChEBI" id="CHEBI:29105"/>
    </ligand>
</feature>
<feature type="binding site" evidence="10">
    <location>
        <position position="52"/>
    </location>
    <ligand>
        <name>Zn(2+)</name>
        <dbReference type="ChEBI" id="CHEBI:29105"/>
    </ligand>
</feature>
<evidence type="ECO:0000256" key="2">
    <source>
        <dbReference type="ARBA" id="ARBA00003172"/>
    </source>
</evidence>
<dbReference type="InterPro" id="IPR046348">
    <property type="entry name" value="SIS_dom_sf"/>
</dbReference>
<feature type="binding site" evidence="10">
    <location>
        <position position="56"/>
    </location>
    <ligand>
        <name>Zn(2+)</name>
        <dbReference type="ChEBI" id="CHEBI:29105"/>
    </ligand>
</feature>
<keyword evidence="6 10" id="KW-0479">Metal-binding</keyword>
<reference evidence="12 13" key="1">
    <citation type="submission" date="2017-11" db="EMBL/GenBank/DDBJ databases">
        <title>Draft genome sequence of Mitsuaria sp. HWN-4.</title>
        <authorList>
            <person name="Gundlapally S.R."/>
        </authorList>
    </citation>
    <scope>NUCLEOTIDE SEQUENCE [LARGE SCALE GENOMIC DNA]</scope>
    <source>
        <strain evidence="12 13">HWN-4</strain>
    </source>
</reference>
<feature type="binding site" evidence="10">
    <location>
        <begin position="111"/>
        <end position="113"/>
    </location>
    <ligand>
        <name>substrate</name>
    </ligand>
</feature>
<dbReference type="GO" id="GO:0097367">
    <property type="term" value="F:carbohydrate derivative binding"/>
    <property type="evidence" value="ECO:0007669"/>
    <property type="project" value="InterPro"/>
</dbReference>
<dbReference type="HAMAP" id="MF_00067">
    <property type="entry name" value="GmhA"/>
    <property type="match status" value="1"/>
</dbReference>
<keyword evidence="9 10" id="KW-0119">Carbohydrate metabolism</keyword>
<comment type="subunit">
    <text evidence="10">Homotetramer.</text>
</comment>
<evidence type="ECO:0000256" key="5">
    <source>
        <dbReference type="ARBA" id="ARBA00022490"/>
    </source>
</evidence>
<dbReference type="Proteomes" id="UP000231501">
    <property type="component" value="Unassembled WGS sequence"/>
</dbReference>
<sequence length="184" mass="19308">MDGLRAHRALFDRLDALGPDIARAATLMSDTLRAGRKLMLMGNGGSAADCQHLAAEFTGRFSRERAPLAAVALTTDSSALTCIGNDYGFDQVFSRQVAGLGAPGDCVIGISTSGNSPNVLRGLAQARQLGMTTVGLSGRDGGAMRELCDLCLVVPHTDTARIQEAHIFIGHTWCALVEQALLAP</sequence>
<feature type="domain" description="SIS" evidence="11">
    <location>
        <begin position="28"/>
        <end position="184"/>
    </location>
</feature>
<feature type="binding site" evidence="10">
    <location>
        <position position="163"/>
    </location>
    <ligand>
        <name>Zn(2+)</name>
        <dbReference type="ChEBI" id="CHEBI:29105"/>
    </ligand>
</feature>
<feature type="binding site" evidence="10">
    <location>
        <position position="56"/>
    </location>
    <ligand>
        <name>substrate</name>
    </ligand>
</feature>
<dbReference type="GO" id="GO:2001061">
    <property type="term" value="P:D-glycero-D-manno-heptose 7-phosphate biosynthetic process"/>
    <property type="evidence" value="ECO:0007669"/>
    <property type="project" value="UniProtKB-UniPathway"/>
</dbReference>
<dbReference type="PROSITE" id="PS51464">
    <property type="entry name" value="SIS"/>
    <property type="match status" value="1"/>
</dbReference>
<dbReference type="PANTHER" id="PTHR30390:SF6">
    <property type="entry name" value="DNAA INITIATOR-ASSOCIATING PROTEIN DIAA"/>
    <property type="match status" value="1"/>
</dbReference>
<comment type="cofactor">
    <cofactor evidence="10">
        <name>Zn(2+)</name>
        <dbReference type="ChEBI" id="CHEBI:29105"/>
    </cofactor>
    <text evidence="10">Binds 1 zinc ion per subunit.</text>
</comment>
<evidence type="ECO:0000256" key="7">
    <source>
        <dbReference type="ARBA" id="ARBA00022833"/>
    </source>
</evidence>
<protein>
    <recommendedName>
        <fullName evidence="10">Phosphoheptose isomerase</fullName>
        <ecNumber evidence="10">5.3.1.28</ecNumber>
    </recommendedName>
    <alternativeName>
        <fullName evidence="10">Sedoheptulose 7-phosphate isomerase</fullName>
    </alternativeName>
</protein>
<dbReference type="GO" id="GO:0008270">
    <property type="term" value="F:zinc ion binding"/>
    <property type="evidence" value="ECO:0007669"/>
    <property type="project" value="UniProtKB-UniRule"/>
</dbReference>
<dbReference type="EMBL" id="PEOG01000057">
    <property type="protein sequence ID" value="PIM51671.1"/>
    <property type="molecule type" value="Genomic_DNA"/>
</dbReference>
<evidence type="ECO:0000256" key="8">
    <source>
        <dbReference type="ARBA" id="ARBA00023235"/>
    </source>
</evidence>
<evidence type="ECO:0000256" key="1">
    <source>
        <dbReference type="ARBA" id="ARBA00000348"/>
    </source>
</evidence>
<dbReference type="UniPathway" id="UPA00041">
    <property type="reaction ID" value="UER00436"/>
</dbReference>
<dbReference type="Gene3D" id="3.40.50.10490">
    <property type="entry name" value="Glucose-6-phosphate isomerase like protein, domain 1"/>
    <property type="match status" value="1"/>
</dbReference>
<evidence type="ECO:0000256" key="3">
    <source>
        <dbReference type="ARBA" id="ARBA00004496"/>
    </source>
</evidence>
<evidence type="ECO:0000259" key="11">
    <source>
        <dbReference type="PROSITE" id="PS51464"/>
    </source>
</evidence>
<comment type="catalytic activity">
    <reaction evidence="1 10">
        <text>2 D-sedoheptulose 7-phosphate = D-glycero-alpha-D-manno-heptose 7-phosphate + D-glycero-beta-D-manno-heptose 7-phosphate</text>
        <dbReference type="Rhea" id="RHEA:27489"/>
        <dbReference type="ChEBI" id="CHEBI:57483"/>
        <dbReference type="ChEBI" id="CHEBI:60203"/>
        <dbReference type="ChEBI" id="CHEBI:60204"/>
        <dbReference type="EC" id="5.3.1.28"/>
    </reaction>
</comment>
<keyword evidence="13" id="KW-1185">Reference proteome</keyword>
<organism evidence="12 13">
    <name type="scientific">Roseateles chitinivorans</name>
    <dbReference type="NCBI Taxonomy" id="2917965"/>
    <lineage>
        <taxon>Bacteria</taxon>
        <taxon>Pseudomonadati</taxon>
        <taxon>Pseudomonadota</taxon>
        <taxon>Betaproteobacteria</taxon>
        <taxon>Burkholderiales</taxon>
        <taxon>Sphaerotilaceae</taxon>
        <taxon>Roseateles</taxon>
    </lineage>
</organism>
<keyword evidence="7 10" id="KW-0862">Zinc</keyword>
<dbReference type="SUPFAM" id="SSF53697">
    <property type="entry name" value="SIS domain"/>
    <property type="match status" value="1"/>
</dbReference>
<dbReference type="PANTHER" id="PTHR30390">
    <property type="entry name" value="SEDOHEPTULOSE 7-PHOSPHATE ISOMERASE / DNAA INITIATOR-ASSOCIATING FACTOR FOR REPLICATION INITIATION"/>
    <property type="match status" value="1"/>
</dbReference>
<dbReference type="EC" id="5.3.1.28" evidence="10"/>
<dbReference type="OrthoDB" id="9810929at2"/>
<feature type="binding site" evidence="10">
    <location>
        <position position="163"/>
    </location>
    <ligand>
        <name>substrate</name>
    </ligand>
</feature>